<dbReference type="EMBL" id="QZWG01000015">
    <property type="protein sequence ID" value="RZB65540.1"/>
    <property type="molecule type" value="Genomic_DNA"/>
</dbReference>
<evidence type="ECO:0000256" key="2">
    <source>
        <dbReference type="ARBA" id="ARBA00023015"/>
    </source>
</evidence>
<feature type="compositionally biased region" description="Polar residues" evidence="6">
    <location>
        <begin position="66"/>
        <end position="79"/>
    </location>
</feature>
<dbReference type="SUPFAM" id="SSF101936">
    <property type="entry name" value="DNA-binding pseudobarrel domain"/>
    <property type="match status" value="1"/>
</dbReference>
<evidence type="ECO:0000256" key="5">
    <source>
        <dbReference type="ARBA" id="ARBA00023242"/>
    </source>
</evidence>
<sequence>MPPKASSTSLQGGRSSRKGFKLALPEPSSKNISPSKTRSSTQFGSSTQKCKQQDGSFTLLIEIKPKSSTQEPSKNQPSKQAKADYAFPSETLLALQEIGLTKLPKKTWADIASELDDEYSKTENKQFPSLQRHGFVKWWNQFDTSKAQLDKVKIWFKTHLEFLKAYDLETSLILNHKSQLAAFLARSNSKEHLMKKLKDVLQLLQSQDERSSSSKKEDTNSSNHDNDFYQNEDDCFGKKIGFLSSVIVLIVEPEISSKWSWLNSVVITTSIVSNTTTTNVNRSFAIRWKAELEHTWHLLDNSGNMHSITYNQDLVSSTLLAGWTKLRDFYGLTGNHQVTLIHFGQSVFFLAIFKSNSEPKAYPKWHSLYHQVPNSVTFKVLLSEYKVTCSNLDVSNTMYSFMKAVGFTNLNLEGITKCRIVYIRVPIYNF</sequence>
<evidence type="ECO:0000313" key="7">
    <source>
        <dbReference type="EMBL" id="RZB65540.1"/>
    </source>
</evidence>
<dbReference type="InterPro" id="IPR015300">
    <property type="entry name" value="DNA-bd_pseudobarrel_sf"/>
</dbReference>
<feature type="compositionally biased region" description="Polar residues" evidence="6">
    <location>
        <begin position="1"/>
        <end position="14"/>
    </location>
</feature>
<accession>A0A445GW92</accession>
<evidence type="ECO:0000256" key="1">
    <source>
        <dbReference type="ARBA" id="ARBA00004123"/>
    </source>
</evidence>
<dbReference type="Proteomes" id="UP000289340">
    <property type="component" value="Chromosome 15"/>
</dbReference>
<keyword evidence="3" id="KW-0238">DNA-binding</keyword>
<organism evidence="7 8">
    <name type="scientific">Glycine soja</name>
    <name type="common">Wild soybean</name>
    <dbReference type="NCBI Taxonomy" id="3848"/>
    <lineage>
        <taxon>Eukaryota</taxon>
        <taxon>Viridiplantae</taxon>
        <taxon>Streptophyta</taxon>
        <taxon>Embryophyta</taxon>
        <taxon>Tracheophyta</taxon>
        <taxon>Spermatophyta</taxon>
        <taxon>Magnoliopsida</taxon>
        <taxon>eudicotyledons</taxon>
        <taxon>Gunneridae</taxon>
        <taxon>Pentapetalae</taxon>
        <taxon>rosids</taxon>
        <taxon>fabids</taxon>
        <taxon>Fabales</taxon>
        <taxon>Fabaceae</taxon>
        <taxon>Papilionoideae</taxon>
        <taxon>50 kb inversion clade</taxon>
        <taxon>NPAAA clade</taxon>
        <taxon>indigoferoid/millettioid clade</taxon>
        <taxon>Phaseoleae</taxon>
        <taxon>Glycine</taxon>
        <taxon>Glycine subgen. Soja</taxon>
    </lineage>
</organism>
<feature type="region of interest" description="Disordered" evidence="6">
    <location>
        <begin position="1"/>
        <end position="82"/>
    </location>
</feature>
<dbReference type="AlphaFoldDB" id="A0A445GW92"/>
<keyword evidence="5" id="KW-0539">Nucleus</keyword>
<feature type="compositionally biased region" description="Polar residues" evidence="6">
    <location>
        <begin position="28"/>
        <end position="56"/>
    </location>
</feature>
<feature type="region of interest" description="Disordered" evidence="6">
    <location>
        <begin position="206"/>
        <end position="229"/>
    </location>
</feature>
<feature type="compositionally biased region" description="Basic and acidic residues" evidence="6">
    <location>
        <begin position="207"/>
        <end position="227"/>
    </location>
</feature>
<gene>
    <name evidence="7" type="ORF">D0Y65_041563</name>
</gene>
<keyword evidence="4" id="KW-0804">Transcription</keyword>
<evidence type="ECO:0000313" key="8">
    <source>
        <dbReference type="Proteomes" id="UP000289340"/>
    </source>
</evidence>
<dbReference type="GO" id="GO:0003677">
    <property type="term" value="F:DNA binding"/>
    <property type="evidence" value="ECO:0007669"/>
    <property type="project" value="UniProtKB-KW"/>
</dbReference>
<evidence type="ECO:0000256" key="6">
    <source>
        <dbReference type="SAM" id="MobiDB-lite"/>
    </source>
</evidence>
<evidence type="ECO:0000256" key="3">
    <source>
        <dbReference type="ARBA" id="ARBA00023125"/>
    </source>
</evidence>
<protein>
    <submittedName>
        <fullName evidence="7">Uncharacterized protein</fullName>
    </submittedName>
</protein>
<comment type="subcellular location">
    <subcellularLocation>
        <location evidence="1">Nucleus</location>
    </subcellularLocation>
</comment>
<name>A0A445GW92_GLYSO</name>
<comment type="caution">
    <text evidence="7">The sequence shown here is derived from an EMBL/GenBank/DDBJ whole genome shotgun (WGS) entry which is preliminary data.</text>
</comment>
<dbReference type="PANTHER" id="PTHR46249:SF31">
    <property type="entry name" value="AMINOTRANSFERASE-LIKE PLANT MOBILE DOMAIN-CONTAINING PROTEIN"/>
    <property type="match status" value="1"/>
</dbReference>
<keyword evidence="2" id="KW-0805">Transcription regulation</keyword>
<dbReference type="GO" id="GO:0005634">
    <property type="term" value="C:nucleus"/>
    <property type="evidence" value="ECO:0007669"/>
    <property type="project" value="UniProtKB-SubCell"/>
</dbReference>
<dbReference type="PANTHER" id="PTHR46249">
    <property type="entry name" value="CCHC-TYPE DOMAIN-CONTAINING PROTEIN-RELATED"/>
    <property type="match status" value="1"/>
</dbReference>
<reference evidence="7 8" key="1">
    <citation type="submission" date="2018-09" db="EMBL/GenBank/DDBJ databases">
        <title>A high-quality reference genome of wild soybean provides a powerful tool to mine soybean genomes.</title>
        <authorList>
            <person name="Xie M."/>
            <person name="Chung C.Y.L."/>
            <person name="Li M.-W."/>
            <person name="Wong F.-L."/>
            <person name="Chan T.-F."/>
            <person name="Lam H.-M."/>
        </authorList>
    </citation>
    <scope>NUCLEOTIDE SEQUENCE [LARGE SCALE GENOMIC DNA]</scope>
    <source>
        <strain evidence="8">cv. W05</strain>
        <tissue evidence="7">Hypocotyl of etiolated seedlings</tissue>
    </source>
</reference>
<evidence type="ECO:0000256" key="4">
    <source>
        <dbReference type="ARBA" id="ARBA00023163"/>
    </source>
</evidence>
<proteinExistence type="predicted"/>
<keyword evidence="8" id="KW-1185">Reference proteome</keyword>